<keyword evidence="1" id="KW-0812">Transmembrane</keyword>
<dbReference type="Pfam" id="PF24664">
    <property type="entry name" value="Monjiviricetes_fusion"/>
    <property type="match status" value="1"/>
</dbReference>
<dbReference type="EMBL" id="MT224149">
    <property type="protein sequence ID" value="QQP18756.1"/>
    <property type="molecule type" value="Viral_cRNA"/>
</dbReference>
<keyword evidence="1" id="KW-1133">Transmembrane helix</keyword>
<proteinExistence type="predicted"/>
<evidence type="ECO:0000313" key="2">
    <source>
        <dbReference type="EMBL" id="QQP18756.1"/>
    </source>
</evidence>
<organism evidence="2">
    <name type="scientific">Soybean thrips negative-stranded RNA virus 4</name>
    <dbReference type="NCBI Taxonomy" id="2802233"/>
    <lineage>
        <taxon>Viruses</taxon>
        <taxon>Riboviria</taxon>
        <taxon>Orthornavirae</taxon>
        <taxon>Negarnaviricota</taxon>
    </lineage>
</organism>
<protein>
    <submittedName>
        <fullName evidence="2">Putative glycoprotein</fullName>
    </submittedName>
</protein>
<feature type="transmembrane region" description="Helical" evidence="1">
    <location>
        <begin position="579"/>
        <end position="600"/>
    </location>
</feature>
<name>A0A7T8G247_9VIRU</name>
<evidence type="ECO:0000256" key="1">
    <source>
        <dbReference type="SAM" id="Phobius"/>
    </source>
</evidence>
<keyword evidence="1" id="KW-0472">Membrane</keyword>
<sequence length="692" mass="79395">MNSTIEITLFLITALLIQHVHSLVAYDCNDDNKEIMSFSSIDFPECHPRRRDITKVGTTIQLVQPKIYDFIKVISCLIEINHLIYRCGKTIDTMHNHGLYSEVFQINREECNSLMKTGQFIYNNKKYTINPKEGVSMFSDTTIGDISEGSCTPGKKEYINGYNYDRPVRLSHFKVTLMDREAKVDIEDNTLIMNDGTSFKYSLFESFSAGYGNTYWERMINNNLCNSNDNYVVIYDGPATLITETDTIGDQKLREETTQYTSLLVDYQSHTFRLGLINHSRFICHNVFNFTEHPNLFIIFKKSPLEGLEVSNKRPNDIRNYDDKIKKINMNLMHYTNSKFLQFQQNIASQVESMYNKIMYDKCESDKKILENLVMLAKSNPQEFAMSIMGSMGFTAVKAGEVMYIIKCSPVSVSSRQVEDLCYDELPVTYKNSSYFMKPNSHMLTTTGTIITCNPLITPKFKLGGSWFSTMRHMTETVEPKKLVIKNSDEWRFKMINNFVKSGIYSTEELNGLNKMIMTPIEHEAVSINIVNTITGGISLGEGNNIDGFNLLRENVLTEKIENKAKEVAEAIKDKAKGIGAYFGFTLFILACLGLIKFLLNLFINGIALYKIFGFTWRLLFIWWENIVNLFIHHETRQGRRVGGRKEDESEDGLIELSTKNKTIYSSETNNGRNYKKSLREEAKTNMGGHIV</sequence>
<accession>A0A7T8G247</accession>
<reference evidence="2" key="1">
    <citation type="journal article" date="2020" name="Viruses">
        <title>Soybean Thrips (Thysanoptera: Thripidae) Harbor Highly Diverse Populations of Arthropod, Fungal and Plant Viruses.</title>
        <authorList>
            <person name="Thekke-Veetil T."/>
            <person name="Lagos-Kutz D."/>
            <person name="McCoppin N.K."/>
            <person name="Hartman G.L."/>
            <person name="Ju H.K."/>
            <person name="Lim H.S."/>
            <person name="Domier L.L."/>
        </authorList>
    </citation>
    <scope>NUCLEOTIDE SEQUENCE</scope>
    <source>
        <strain evidence="2">STN1</strain>
    </source>
</reference>